<evidence type="ECO:0000256" key="5">
    <source>
        <dbReference type="ARBA" id="ARBA00022679"/>
    </source>
</evidence>
<dbReference type="PROSITE" id="PS50011">
    <property type="entry name" value="PROTEIN_KINASE_DOM"/>
    <property type="match status" value="1"/>
</dbReference>
<keyword evidence="13 21" id="KW-0472">Membrane</keyword>
<keyword evidence="4" id="KW-0597">Phosphoprotein</keyword>
<protein>
    <recommendedName>
        <fullName evidence="2">non-specific serine/threonine protein kinase</fullName>
        <ecNumber evidence="2">2.7.11.1</ecNumber>
    </recommendedName>
</protein>
<keyword evidence="5" id="KW-0808">Transferase</keyword>
<dbReference type="Pfam" id="PF00069">
    <property type="entry name" value="Pkinase"/>
    <property type="match status" value="1"/>
</dbReference>
<feature type="compositionally biased region" description="Pro residues" evidence="20">
    <location>
        <begin position="74"/>
        <end position="88"/>
    </location>
</feature>
<keyword evidence="11 19" id="KW-0067">ATP-binding</keyword>
<dbReference type="EMBL" id="SDRB02006771">
    <property type="protein sequence ID" value="THG12043.1"/>
    <property type="molecule type" value="Genomic_DNA"/>
</dbReference>
<dbReference type="PROSITE" id="PS00107">
    <property type="entry name" value="PROTEIN_KINASE_ATP"/>
    <property type="match status" value="1"/>
</dbReference>
<dbReference type="GO" id="GO:0004674">
    <property type="term" value="F:protein serine/threonine kinase activity"/>
    <property type="evidence" value="ECO:0007669"/>
    <property type="project" value="UniProtKB-KW"/>
</dbReference>
<comment type="catalytic activity">
    <reaction evidence="17">
        <text>L-threonyl-[protein] + ATP = O-phospho-L-threonyl-[protein] + ADP + H(+)</text>
        <dbReference type="Rhea" id="RHEA:46608"/>
        <dbReference type="Rhea" id="RHEA-COMP:11060"/>
        <dbReference type="Rhea" id="RHEA-COMP:11605"/>
        <dbReference type="ChEBI" id="CHEBI:15378"/>
        <dbReference type="ChEBI" id="CHEBI:30013"/>
        <dbReference type="ChEBI" id="CHEBI:30616"/>
        <dbReference type="ChEBI" id="CHEBI:61977"/>
        <dbReference type="ChEBI" id="CHEBI:456216"/>
        <dbReference type="EC" id="2.7.11.1"/>
    </reaction>
</comment>
<evidence type="ECO:0000256" key="18">
    <source>
        <dbReference type="ARBA" id="ARBA00048679"/>
    </source>
</evidence>
<keyword evidence="15" id="KW-0675">Receptor</keyword>
<evidence type="ECO:0000256" key="20">
    <source>
        <dbReference type="SAM" id="MobiDB-lite"/>
    </source>
</evidence>
<dbReference type="PANTHER" id="PTHR47976">
    <property type="entry name" value="G-TYPE LECTIN S-RECEPTOR-LIKE SERINE/THREONINE-PROTEIN KINASE SD2-5"/>
    <property type="match status" value="1"/>
</dbReference>
<name>A0A4S4E7L3_CAMSN</name>
<evidence type="ECO:0000256" key="11">
    <source>
        <dbReference type="ARBA" id="ARBA00022840"/>
    </source>
</evidence>
<dbReference type="EC" id="2.7.11.1" evidence="2"/>
<keyword evidence="16" id="KW-0325">Glycoprotein</keyword>
<keyword evidence="24" id="KW-1185">Reference proteome</keyword>
<dbReference type="Gene3D" id="1.10.510.10">
    <property type="entry name" value="Transferase(Phosphotransferase) domain 1"/>
    <property type="match status" value="1"/>
</dbReference>
<accession>A0A4S4E7L3</accession>
<sequence length="521" mass="58156">MPNLHLLSYPLQLRAIANLHLVMAILLFHLLMVILLFHHLYLLLLHLLHLLLVVLIFHLPPSPPPPSTAGSTYIPPPPLSSPSPPPPSTDGSIYIPSLPPSPSRSPSPFPSPAVVVAPSPSSPADSPAVVVAPSPSSPADSSQRKPRQLIIIILGSSLGAFFVVFVVVAFCFYLFRNKGESKELDEFSVDQVPGIPIRFSYKDLRAMTCNFNDEIGKGGFGSVFQGKLSNGTKIAVKHLNGFDHVKKSFLAEVKTIGSIHHVNLVRLIGFCAEKSYRLLVYEYMSSGSLDTWIFHRHKDRTLGWQYRKKIIMDIAKGLTYLHEECRQKILHLDIKPQNILLDEHFNAKISDFGLSKLIDKDQSQVETKMKGTRGYMAPEWLKSIISEKVDVYSFGVVVLEMLCGCKNFDSSQPEDLLDLFKRKAEEEHLLDIVDKYNDDMQIHREEVVKMMRVAVWCLQIDFSRRPSMSVVVKVLEGSVEVENNLDYDFTTPVVRRAIRVAGNQEDATGAAASPSVLSGPR</sequence>
<comment type="caution">
    <text evidence="23">The sequence shown here is derived from an EMBL/GenBank/DDBJ whole genome shotgun (WGS) entry which is preliminary data.</text>
</comment>
<dbReference type="GO" id="GO:0030246">
    <property type="term" value="F:carbohydrate binding"/>
    <property type="evidence" value="ECO:0007669"/>
    <property type="project" value="UniProtKB-KW"/>
</dbReference>
<evidence type="ECO:0000256" key="9">
    <source>
        <dbReference type="ARBA" id="ARBA00022741"/>
    </source>
</evidence>
<organism evidence="23 24">
    <name type="scientific">Camellia sinensis var. sinensis</name>
    <name type="common">China tea</name>
    <dbReference type="NCBI Taxonomy" id="542762"/>
    <lineage>
        <taxon>Eukaryota</taxon>
        <taxon>Viridiplantae</taxon>
        <taxon>Streptophyta</taxon>
        <taxon>Embryophyta</taxon>
        <taxon>Tracheophyta</taxon>
        <taxon>Spermatophyta</taxon>
        <taxon>Magnoliopsida</taxon>
        <taxon>eudicotyledons</taxon>
        <taxon>Gunneridae</taxon>
        <taxon>Pentapetalae</taxon>
        <taxon>asterids</taxon>
        <taxon>Ericales</taxon>
        <taxon>Theaceae</taxon>
        <taxon>Camellia</taxon>
    </lineage>
</organism>
<evidence type="ECO:0000256" key="12">
    <source>
        <dbReference type="ARBA" id="ARBA00022989"/>
    </source>
</evidence>
<keyword evidence="10" id="KW-0418">Kinase</keyword>
<reference evidence="23 24" key="1">
    <citation type="journal article" date="2018" name="Proc. Natl. Acad. Sci. U.S.A.">
        <title>Draft genome sequence of Camellia sinensis var. sinensis provides insights into the evolution of the tea genome and tea quality.</title>
        <authorList>
            <person name="Wei C."/>
            <person name="Yang H."/>
            <person name="Wang S."/>
            <person name="Zhao J."/>
            <person name="Liu C."/>
            <person name="Gao L."/>
            <person name="Xia E."/>
            <person name="Lu Y."/>
            <person name="Tai Y."/>
            <person name="She G."/>
            <person name="Sun J."/>
            <person name="Cao H."/>
            <person name="Tong W."/>
            <person name="Gao Q."/>
            <person name="Li Y."/>
            <person name="Deng W."/>
            <person name="Jiang X."/>
            <person name="Wang W."/>
            <person name="Chen Q."/>
            <person name="Zhang S."/>
            <person name="Li H."/>
            <person name="Wu J."/>
            <person name="Wang P."/>
            <person name="Li P."/>
            <person name="Shi C."/>
            <person name="Zheng F."/>
            <person name="Jian J."/>
            <person name="Huang B."/>
            <person name="Shan D."/>
            <person name="Shi M."/>
            <person name="Fang C."/>
            <person name="Yue Y."/>
            <person name="Li F."/>
            <person name="Li D."/>
            <person name="Wei S."/>
            <person name="Han B."/>
            <person name="Jiang C."/>
            <person name="Yin Y."/>
            <person name="Xia T."/>
            <person name="Zhang Z."/>
            <person name="Bennetzen J.L."/>
            <person name="Zhao S."/>
            <person name="Wan X."/>
        </authorList>
    </citation>
    <scope>NUCLEOTIDE SEQUENCE [LARGE SCALE GENOMIC DNA]</scope>
    <source>
        <strain evidence="24">cv. Shuchazao</strain>
        <tissue evidence="23">Leaf</tissue>
    </source>
</reference>
<evidence type="ECO:0000256" key="10">
    <source>
        <dbReference type="ARBA" id="ARBA00022777"/>
    </source>
</evidence>
<dbReference type="Proteomes" id="UP000306102">
    <property type="component" value="Unassembled WGS sequence"/>
</dbReference>
<evidence type="ECO:0000256" key="4">
    <source>
        <dbReference type="ARBA" id="ARBA00022553"/>
    </source>
</evidence>
<dbReference type="CDD" id="cd14066">
    <property type="entry name" value="STKc_IRAK"/>
    <property type="match status" value="1"/>
</dbReference>
<keyword evidence="12 21" id="KW-1133">Transmembrane helix</keyword>
<keyword evidence="7" id="KW-0732">Signal</keyword>
<evidence type="ECO:0000313" key="24">
    <source>
        <dbReference type="Proteomes" id="UP000306102"/>
    </source>
</evidence>
<comment type="subcellular location">
    <subcellularLocation>
        <location evidence="1">Membrane</location>
        <topology evidence="1">Single-pass type I membrane protein</topology>
    </subcellularLocation>
</comment>
<dbReference type="FunFam" id="3.30.200.20:FF:000178">
    <property type="entry name" value="serine/threonine-protein kinase PBS1-like"/>
    <property type="match status" value="1"/>
</dbReference>
<dbReference type="GO" id="GO:0005524">
    <property type="term" value="F:ATP binding"/>
    <property type="evidence" value="ECO:0007669"/>
    <property type="project" value="UniProtKB-UniRule"/>
</dbReference>
<dbReference type="AlphaFoldDB" id="A0A4S4E7L3"/>
<evidence type="ECO:0000256" key="8">
    <source>
        <dbReference type="ARBA" id="ARBA00022734"/>
    </source>
</evidence>
<feature type="transmembrane region" description="Helical" evidence="21">
    <location>
        <begin position="15"/>
        <end position="35"/>
    </location>
</feature>
<dbReference type="InterPro" id="IPR011009">
    <property type="entry name" value="Kinase-like_dom_sf"/>
</dbReference>
<keyword evidence="3" id="KW-0723">Serine/threonine-protein kinase</keyword>
<dbReference type="STRING" id="542762.A0A4S4E7L3"/>
<dbReference type="PANTHER" id="PTHR47976:SF30">
    <property type="entry name" value="RECEPTOR-LIKE SERINE_THREONINE-PROTEIN KINASE"/>
    <property type="match status" value="1"/>
</dbReference>
<evidence type="ECO:0000256" key="2">
    <source>
        <dbReference type="ARBA" id="ARBA00012513"/>
    </source>
</evidence>
<dbReference type="SMART" id="SM00220">
    <property type="entry name" value="S_TKc"/>
    <property type="match status" value="1"/>
</dbReference>
<dbReference type="InterPro" id="IPR017441">
    <property type="entry name" value="Protein_kinase_ATP_BS"/>
</dbReference>
<comment type="catalytic activity">
    <reaction evidence="18">
        <text>L-seryl-[protein] + ATP = O-phospho-L-seryl-[protein] + ADP + H(+)</text>
        <dbReference type="Rhea" id="RHEA:17989"/>
        <dbReference type="Rhea" id="RHEA-COMP:9863"/>
        <dbReference type="Rhea" id="RHEA-COMP:11604"/>
        <dbReference type="ChEBI" id="CHEBI:15378"/>
        <dbReference type="ChEBI" id="CHEBI:29999"/>
        <dbReference type="ChEBI" id="CHEBI:30616"/>
        <dbReference type="ChEBI" id="CHEBI:83421"/>
        <dbReference type="ChEBI" id="CHEBI:456216"/>
        <dbReference type="EC" id="2.7.11.1"/>
    </reaction>
</comment>
<evidence type="ECO:0000256" key="7">
    <source>
        <dbReference type="ARBA" id="ARBA00022729"/>
    </source>
</evidence>
<gene>
    <name evidence="23" type="ORF">TEA_017416</name>
</gene>
<feature type="region of interest" description="Disordered" evidence="20">
    <location>
        <begin position="67"/>
        <end position="106"/>
    </location>
</feature>
<evidence type="ECO:0000256" key="3">
    <source>
        <dbReference type="ARBA" id="ARBA00022527"/>
    </source>
</evidence>
<dbReference type="InterPro" id="IPR000719">
    <property type="entry name" value="Prot_kinase_dom"/>
</dbReference>
<feature type="transmembrane region" description="Helical" evidence="21">
    <location>
        <begin position="149"/>
        <end position="175"/>
    </location>
</feature>
<evidence type="ECO:0000256" key="14">
    <source>
        <dbReference type="ARBA" id="ARBA00023157"/>
    </source>
</evidence>
<dbReference type="PROSITE" id="PS00108">
    <property type="entry name" value="PROTEIN_KINASE_ST"/>
    <property type="match status" value="1"/>
</dbReference>
<keyword evidence="9 19" id="KW-0547">Nucleotide-binding</keyword>
<proteinExistence type="predicted"/>
<keyword evidence="6 21" id="KW-0812">Transmembrane</keyword>
<feature type="binding site" evidence="19">
    <location>
        <position position="237"/>
    </location>
    <ligand>
        <name>ATP</name>
        <dbReference type="ChEBI" id="CHEBI:30616"/>
    </ligand>
</feature>
<keyword evidence="14" id="KW-1015">Disulfide bond</keyword>
<dbReference type="Gene3D" id="3.30.200.20">
    <property type="entry name" value="Phosphorylase Kinase, domain 1"/>
    <property type="match status" value="1"/>
</dbReference>
<feature type="domain" description="Protein kinase" evidence="22">
    <location>
        <begin position="209"/>
        <end position="479"/>
    </location>
</feature>
<dbReference type="GO" id="GO:0016020">
    <property type="term" value="C:membrane"/>
    <property type="evidence" value="ECO:0007669"/>
    <property type="project" value="UniProtKB-SubCell"/>
</dbReference>
<evidence type="ECO:0000259" key="22">
    <source>
        <dbReference type="PROSITE" id="PS50011"/>
    </source>
</evidence>
<evidence type="ECO:0000256" key="13">
    <source>
        <dbReference type="ARBA" id="ARBA00023136"/>
    </source>
</evidence>
<evidence type="ECO:0000256" key="1">
    <source>
        <dbReference type="ARBA" id="ARBA00004479"/>
    </source>
</evidence>
<feature type="transmembrane region" description="Helical" evidence="21">
    <location>
        <begin position="40"/>
        <end position="59"/>
    </location>
</feature>
<dbReference type="InterPro" id="IPR008271">
    <property type="entry name" value="Ser/Thr_kinase_AS"/>
</dbReference>
<evidence type="ECO:0000256" key="16">
    <source>
        <dbReference type="ARBA" id="ARBA00023180"/>
    </source>
</evidence>
<feature type="compositionally biased region" description="Pro residues" evidence="20">
    <location>
        <begin position="97"/>
        <end position="106"/>
    </location>
</feature>
<evidence type="ECO:0000256" key="6">
    <source>
        <dbReference type="ARBA" id="ARBA00022692"/>
    </source>
</evidence>
<dbReference type="FunFam" id="1.10.510.10:FF:000248">
    <property type="entry name" value="S-receptor-like kinase 5"/>
    <property type="match status" value="1"/>
</dbReference>
<keyword evidence="8" id="KW-0430">Lectin</keyword>
<evidence type="ECO:0000256" key="15">
    <source>
        <dbReference type="ARBA" id="ARBA00023170"/>
    </source>
</evidence>
<evidence type="ECO:0000313" key="23">
    <source>
        <dbReference type="EMBL" id="THG12043.1"/>
    </source>
</evidence>
<dbReference type="InterPro" id="IPR051343">
    <property type="entry name" value="G-type_lectin_kinases/EP1-like"/>
</dbReference>
<evidence type="ECO:0000256" key="21">
    <source>
        <dbReference type="SAM" id="Phobius"/>
    </source>
</evidence>
<evidence type="ECO:0000256" key="19">
    <source>
        <dbReference type="PROSITE-ProRule" id="PRU10141"/>
    </source>
</evidence>
<dbReference type="SUPFAM" id="SSF56112">
    <property type="entry name" value="Protein kinase-like (PK-like)"/>
    <property type="match status" value="1"/>
</dbReference>
<evidence type="ECO:0000256" key="17">
    <source>
        <dbReference type="ARBA" id="ARBA00047899"/>
    </source>
</evidence>